<dbReference type="GO" id="GO:0008889">
    <property type="term" value="F:glycerophosphodiester phosphodiesterase activity"/>
    <property type="evidence" value="ECO:0007669"/>
    <property type="project" value="UniProtKB-EC"/>
</dbReference>
<evidence type="ECO:0000256" key="8">
    <source>
        <dbReference type="ARBA" id="ARBA00023098"/>
    </source>
</evidence>
<feature type="compositionally biased region" description="Low complexity" evidence="11">
    <location>
        <begin position="180"/>
        <end position="190"/>
    </location>
</feature>
<evidence type="ECO:0000256" key="5">
    <source>
        <dbReference type="ARBA" id="ARBA00022798"/>
    </source>
</evidence>
<dbReference type="GO" id="GO:0016020">
    <property type="term" value="C:membrane"/>
    <property type="evidence" value="ECO:0007669"/>
    <property type="project" value="UniProtKB-SubCell"/>
</dbReference>
<proteinExistence type="inferred from homology"/>
<feature type="region of interest" description="Disordered" evidence="11">
    <location>
        <begin position="168"/>
        <end position="200"/>
    </location>
</feature>
<evidence type="ECO:0000256" key="6">
    <source>
        <dbReference type="ARBA" id="ARBA00022801"/>
    </source>
</evidence>
<reference evidence="14" key="1">
    <citation type="journal article" date="2016" name="Nat. Commun.">
        <title>The Gonium pectorale genome demonstrates co-option of cell cycle regulation during the evolution of multicellularity.</title>
        <authorList>
            <person name="Hanschen E.R."/>
            <person name="Marriage T.N."/>
            <person name="Ferris P.J."/>
            <person name="Hamaji T."/>
            <person name="Toyoda A."/>
            <person name="Fujiyama A."/>
            <person name="Neme R."/>
            <person name="Noguchi H."/>
            <person name="Minakuchi Y."/>
            <person name="Suzuki M."/>
            <person name="Kawai-Toyooka H."/>
            <person name="Smith D.R."/>
            <person name="Sparks H."/>
            <person name="Anderson J."/>
            <person name="Bakaric R."/>
            <person name="Luria V."/>
            <person name="Karger A."/>
            <person name="Kirschner M.W."/>
            <person name="Durand P.M."/>
            <person name="Michod R.E."/>
            <person name="Nozaki H."/>
            <person name="Olson B.J."/>
        </authorList>
    </citation>
    <scope>NUCLEOTIDE SEQUENCE [LARGE SCALE GENOMIC DNA]</scope>
    <source>
        <strain evidence="14">NIES-2863</strain>
    </source>
</reference>
<accession>A0A150G8K7</accession>
<keyword evidence="4" id="KW-0812">Transmembrane</keyword>
<dbReference type="InterPro" id="IPR017946">
    <property type="entry name" value="PLC-like_Pdiesterase_TIM-brl"/>
</dbReference>
<dbReference type="PANTHER" id="PTHR42758:SF2">
    <property type="entry name" value="PHOSPHATIDYLGLYCEROL PHOSPHOLIPASE C"/>
    <property type="match status" value="1"/>
</dbReference>
<feature type="compositionally biased region" description="Gly residues" evidence="11">
    <location>
        <begin position="191"/>
        <end position="200"/>
    </location>
</feature>
<evidence type="ECO:0000256" key="7">
    <source>
        <dbReference type="ARBA" id="ARBA00022989"/>
    </source>
</evidence>
<protein>
    <recommendedName>
        <fullName evidence="3">glycerophosphodiester phosphodiesterase</fullName>
        <ecNumber evidence="3">3.1.4.46</ecNumber>
    </recommendedName>
</protein>
<dbReference type="InterPro" id="IPR030395">
    <property type="entry name" value="GP_PDE_dom"/>
</dbReference>
<evidence type="ECO:0000256" key="11">
    <source>
        <dbReference type="SAM" id="MobiDB-lite"/>
    </source>
</evidence>
<comment type="caution">
    <text evidence="13">The sequence shown here is derived from an EMBL/GenBank/DDBJ whole genome shotgun (WGS) entry which is preliminary data.</text>
</comment>
<evidence type="ECO:0000313" key="13">
    <source>
        <dbReference type="EMBL" id="KXZ46189.1"/>
    </source>
</evidence>
<keyword evidence="5" id="KW-0319">Glycerol metabolism</keyword>
<evidence type="ECO:0000256" key="2">
    <source>
        <dbReference type="ARBA" id="ARBA00007277"/>
    </source>
</evidence>
<feature type="domain" description="GP-PDE" evidence="12">
    <location>
        <begin position="1"/>
        <end position="163"/>
    </location>
</feature>
<comment type="subcellular location">
    <subcellularLocation>
        <location evidence="1">Membrane</location>
    </subcellularLocation>
</comment>
<dbReference type="PROSITE" id="PS51704">
    <property type="entry name" value="GP_PDE"/>
    <property type="match status" value="1"/>
</dbReference>
<evidence type="ECO:0000313" key="14">
    <source>
        <dbReference type="Proteomes" id="UP000075714"/>
    </source>
</evidence>
<evidence type="ECO:0000256" key="9">
    <source>
        <dbReference type="ARBA" id="ARBA00023136"/>
    </source>
</evidence>
<dbReference type="EC" id="3.1.4.46" evidence="3"/>
<dbReference type="InterPro" id="IPR052271">
    <property type="entry name" value="GDPD-Related"/>
</dbReference>
<keyword evidence="6" id="KW-0378">Hydrolase</keyword>
<dbReference type="SUPFAM" id="SSF51695">
    <property type="entry name" value="PLC-like phosphodiesterases"/>
    <property type="match status" value="1"/>
</dbReference>
<dbReference type="GO" id="GO:0046475">
    <property type="term" value="P:glycerophospholipid catabolic process"/>
    <property type="evidence" value="ECO:0007669"/>
    <property type="project" value="TreeGrafter"/>
</dbReference>
<organism evidence="13 14">
    <name type="scientific">Gonium pectorale</name>
    <name type="common">Green alga</name>
    <dbReference type="NCBI Taxonomy" id="33097"/>
    <lineage>
        <taxon>Eukaryota</taxon>
        <taxon>Viridiplantae</taxon>
        <taxon>Chlorophyta</taxon>
        <taxon>core chlorophytes</taxon>
        <taxon>Chlorophyceae</taxon>
        <taxon>CS clade</taxon>
        <taxon>Chlamydomonadales</taxon>
        <taxon>Volvocaceae</taxon>
        <taxon>Gonium</taxon>
    </lineage>
</organism>
<evidence type="ECO:0000256" key="1">
    <source>
        <dbReference type="ARBA" id="ARBA00004370"/>
    </source>
</evidence>
<keyword evidence="8" id="KW-0443">Lipid metabolism</keyword>
<evidence type="ECO:0000259" key="12">
    <source>
        <dbReference type="PROSITE" id="PS51704"/>
    </source>
</evidence>
<comment type="catalytic activity">
    <reaction evidence="10">
        <text>a sn-glycero-3-phosphodiester + H2O = an alcohol + sn-glycerol 3-phosphate + H(+)</text>
        <dbReference type="Rhea" id="RHEA:12969"/>
        <dbReference type="ChEBI" id="CHEBI:15377"/>
        <dbReference type="ChEBI" id="CHEBI:15378"/>
        <dbReference type="ChEBI" id="CHEBI:30879"/>
        <dbReference type="ChEBI" id="CHEBI:57597"/>
        <dbReference type="ChEBI" id="CHEBI:83408"/>
        <dbReference type="EC" id="3.1.4.46"/>
    </reaction>
</comment>
<gene>
    <name evidence="13" type="ORF">GPECTOR_46g258</name>
</gene>
<evidence type="ECO:0000256" key="10">
    <source>
        <dbReference type="ARBA" id="ARBA00047512"/>
    </source>
</evidence>
<dbReference type="AlphaFoldDB" id="A0A150G8K7"/>
<dbReference type="GO" id="GO:0005737">
    <property type="term" value="C:cytoplasm"/>
    <property type="evidence" value="ECO:0007669"/>
    <property type="project" value="UniProtKB-ARBA"/>
</dbReference>
<dbReference type="PANTHER" id="PTHR42758">
    <property type="entry name" value="PHOSPHATIDYLGLYCEROL PHOSPHOLIPASE C"/>
    <property type="match status" value="1"/>
</dbReference>
<keyword evidence="9" id="KW-0472">Membrane</keyword>
<keyword evidence="7" id="KW-1133">Transmembrane helix</keyword>
<sequence length="200" mass="21138">MAEHPRVPIQIDLKVHSPELVRAVSEMVSRHSRERLVLWGSFLHTTNSALYTANPRVPLFASAPRALLLLAAFCAGRLADVHVYESAVIIPWRLGAGGSPGRRVLNWWQPSLLLPDFFRQLNARGVSVVLYGDINDQAAFEACSAAGANAICTDSPSRLMRWLEARRGGPTAGQGGAGGSVEDAGNARGSPSGGASGGGT</sequence>
<dbReference type="EMBL" id="LSYV01000047">
    <property type="protein sequence ID" value="KXZ46189.1"/>
    <property type="molecule type" value="Genomic_DNA"/>
</dbReference>
<dbReference type="Pfam" id="PF03009">
    <property type="entry name" value="GDPD"/>
    <property type="match status" value="1"/>
</dbReference>
<dbReference type="Proteomes" id="UP000075714">
    <property type="component" value="Unassembled WGS sequence"/>
</dbReference>
<name>A0A150G8K7_GONPE</name>
<feature type="compositionally biased region" description="Gly residues" evidence="11">
    <location>
        <begin position="170"/>
        <end position="179"/>
    </location>
</feature>
<keyword evidence="14" id="KW-1185">Reference proteome</keyword>
<dbReference type="OrthoDB" id="1058301at2759"/>
<dbReference type="GO" id="GO:0006071">
    <property type="term" value="P:glycerol metabolic process"/>
    <property type="evidence" value="ECO:0007669"/>
    <property type="project" value="UniProtKB-KW"/>
</dbReference>
<evidence type="ECO:0000256" key="3">
    <source>
        <dbReference type="ARBA" id="ARBA00012247"/>
    </source>
</evidence>
<comment type="similarity">
    <text evidence="2">Belongs to the glycerophosphoryl diester phosphodiesterase family.</text>
</comment>
<dbReference type="STRING" id="33097.A0A150G8K7"/>
<evidence type="ECO:0000256" key="4">
    <source>
        <dbReference type="ARBA" id="ARBA00022692"/>
    </source>
</evidence>
<dbReference type="Gene3D" id="3.20.20.190">
    <property type="entry name" value="Phosphatidylinositol (PI) phosphodiesterase"/>
    <property type="match status" value="1"/>
</dbReference>